<keyword evidence="6" id="KW-1185">Reference proteome</keyword>
<reference evidence="5" key="2">
    <citation type="journal article" date="2021" name="Mar. Drugs">
        <title>Genome Reduction and Secondary Metabolism of the Marine Sponge-Associated Cyanobacterium Leptothoe.</title>
        <authorList>
            <person name="Konstantinou D."/>
            <person name="Popin R.V."/>
            <person name="Fewer D.P."/>
            <person name="Sivonen K."/>
            <person name="Gkelis S."/>
        </authorList>
    </citation>
    <scope>NUCLEOTIDE SEQUENCE</scope>
    <source>
        <strain evidence="5">TAU-MAC 1115</strain>
    </source>
</reference>
<dbReference type="InterPro" id="IPR020845">
    <property type="entry name" value="AMP-binding_CS"/>
</dbReference>
<dbReference type="InterPro" id="IPR025110">
    <property type="entry name" value="AMP-bd_C"/>
</dbReference>
<gene>
    <name evidence="5" type="ORF">IXB50_05265</name>
</gene>
<evidence type="ECO:0000259" key="2">
    <source>
        <dbReference type="Pfam" id="PF00501"/>
    </source>
</evidence>
<feature type="domain" description="AMP-binding enzyme C-terminal" evidence="3">
    <location>
        <begin position="522"/>
        <end position="600"/>
    </location>
</feature>
<dbReference type="InterPro" id="IPR000873">
    <property type="entry name" value="AMP-dep_synth/lig_dom"/>
</dbReference>
<dbReference type="Pfam" id="PF16177">
    <property type="entry name" value="ACAS_N"/>
    <property type="match status" value="1"/>
</dbReference>
<dbReference type="InterPro" id="IPR032387">
    <property type="entry name" value="ACAS_N"/>
</dbReference>
<evidence type="ECO:0000256" key="1">
    <source>
        <dbReference type="ARBA" id="ARBA00006432"/>
    </source>
</evidence>
<dbReference type="AlphaFoldDB" id="A0A947DD26"/>
<feature type="domain" description="Acetyl-coenzyme A synthetase N-terminal" evidence="4">
    <location>
        <begin position="41"/>
        <end position="98"/>
    </location>
</feature>
<protein>
    <submittedName>
        <fullName evidence="5">AMP-binding protein</fullName>
    </submittedName>
</protein>
<evidence type="ECO:0000259" key="4">
    <source>
        <dbReference type="Pfam" id="PF16177"/>
    </source>
</evidence>
<feature type="domain" description="AMP-dependent synthetase/ligase" evidence="2">
    <location>
        <begin position="105"/>
        <end position="448"/>
    </location>
</feature>
<comment type="caution">
    <text evidence="5">The sequence shown here is derived from an EMBL/GenBank/DDBJ whole genome shotgun (WGS) entry which is preliminary data.</text>
</comment>
<dbReference type="PANTHER" id="PTHR44378">
    <property type="entry name" value="ACYL-ACTIVATING ENZYME 17, PEROXISOMAL-RELATED"/>
    <property type="match status" value="1"/>
</dbReference>
<sequence>MTPASLTNNLSTNPSAWYPTSDQIQSTNITALQQQLGLDSYEQLYQWSIDHRDQFWHQMIQRLGIQFQQPYSTVLDLSNGIEQPHWLVNARFNIVESCFLAPQTETAVIFQQPGGPLQRWTYGELERLTNRVANGLVTAGYGVGDEIAVIMPMTVQAVVIYLAIIKMGGVVVSIADSFAPVEIATRLHLSRTKAVFTQVSLRRRGKDLPLYSKLVTAVAPRAVVIPTEIPYALRPGDLTWDDFLSDDDQFTAIPCDAKAPLNILFSSGTTGTPKAIPWTHTTPIKCATDGHLHHDIHPEDVIAWPTSLGWMMGPWLIYAAMINQATIALYDDAPLDRGFGTFVQAAGVTLLGVVPSLVSAWRRSGCMTGIDWHQIKAFSSTGECSNPGDMAFLMALGGHKPVIEYCGGTEIGGGYITGTLVQPAYPSTFSTPALGLAVVILDDQGHASDRGEAFIIPPSMGLSTTLLNRDHHQVYFADTPAYPRPLRRHGDRLVQLANGYYQIQGRVDDTMNLGGIKISAVEIERVLQALPNVQEVAAISSASSGPSELVIYAVLTPSGQSTQQDLQNCFQQAIRQCLNPLFQIKDVVIVETLPRTASQKILRRDLRAHYQGQESMTQE</sequence>
<dbReference type="SUPFAM" id="SSF56801">
    <property type="entry name" value="Acetyl-CoA synthetase-like"/>
    <property type="match status" value="1"/>
</dbReference>
<dbReference type="PANTHER" id="PTHR44378:SF2">
    <property type="entry name" value="ACYL-ACTIVATING ENZYME 17, PEROXISOMAL-RELATED"/>
    <property type="match status" value="1"/>
</dbReference>
<evidence type="ECO:0000313" key="6">
    <source>
        <dbReference type="Proteomes" id="UP000717364"/>
    </source>
</evidence>
<dbReference type="Pfam" id="PF13193">
    <property type="entry name" value="AMP-binding_C"/>
    <property type="match status" value="1"/>
</dbReference>
<dbReference type="Gene3D" id="3.40.50.12780">
    <property type="entry name" value="N-terminal domain of ligase-like"/>
    <property type="match status" value="1"/>
</dbReference>
<name>A0A947DD26_9CYAN</name>
<evidence type="ECO:0000259" key="3">
    <source>
        <dbReference type="Pfam" id="PF13193"/>
    </source>
</evidence>
<dbReference type="Gene3D" id="3.30.300.30">
    <property type="match status" value="1"/>
</dbReference>
<accession>A0A947DD26</accession>
<reference evidence="5" key="1">
    <citation type="submission" date="2020-11" db="EMBL/GenBank/DDBJ databases">
        <authorList>
            <person name="Konstantinou D."/>
            <person name="Gkelis S."/>
            <person name="Popin R."/>
            <person name="Fewer D."/>
            <person name="Sivonen K."/>
        </authorList>
    </citation>
    <scope>NUCLEOTIDE SEQUENCE</scope>
    <source>
        <strain evidence="5">TAU-MAC 1115</strain>
    </source>
</reference>
<dbReference type="PROSITE" id="PS00455">
    <property type="entry name" value="AMP_BINDING"/>
    <property type="match status" value="1"/>
</dbReference>
<organism evidence="5 6">
    <name type="scientific">Leptothoe spongobia TAU-MAC 1115</name>
    <dbReference type="NCBI Taxonomy" id="1967444"/>
    <lineage>
        <taxon>Bacteria</taxon>
        <taxon>Bacillati</taxon>
        <taxon>Cyanobacteriota</taxon>
        <taxon>Cyanophyceae</taxon>
        <taxon>Nodosilineales</taxon>
        <taxon>Cymatolegaceae</taxon>
        <taxon>Leptothoe</taxon>
        <taxon>Leptothoe spongobia</taxon>
    </lineage>
</organism>
<dbReference type="Pfam" id="PF00501">
    <property type="entry name" value="AMP-binding"/>
    <property type="match status" value="1"/>
</dbReference>
<proteinExistence type="inferred from homology"/>
<dbReference type="Proteomes" id="UP000717364">
    <property type="component" value="Unassembled WGS sequence"/>
</dbReference>
<evidence type="ECO:0000313" key="5">
    <source>
        <dbReference type="EMBL" id="MBT9314827.1"/>
    </source>
</evidence>
<comment type="similarity">
    <text evidence="1">Belongs to the ATP-dependent AMP-binding enzyme family.</text>
</comment>
<dbReference type="RefSeq" id="WP_215607902.1">
    <property type="nucleotide sequence ID" value="NZ_JADOES010000007.1"/>
</dbReference>
<dbReference type="EMBL" id="JADOES010000007">
    <property type="protein sequence ID" value="MBT9314827.1"/>
    <property type="molecule type" value="Genomic_DNA"/>
</dbReference>
<dbReference type="InterPro" id="IPR045851">
    <property type="entry name" value="AMP-bd_C_sf"/>
</dbReference>
<dbReference type="InterPro" id="IPR042099">
    <property type="entry name" value="ANL_N_sf"/>
</dbReference>